<dbReference type="AlphaFoldDB" id="B0TNK2"/>
<dbReference type="KEGG" id="shl:Shal_4194"/>
<dbReference type="EMBL" id="CP000931">
    <property type="protein sequence ID" value="ABZ78734.1"/>
    <property type="molecule type" value="Genomic_DNA"/>
</dbReference>
<dbReference type="PROSITE" id="PS51257">
    <property type="entry name" value="PROKAR_LIPOPROTEIN"/>
    <property type="match status" value="1"/>
</dbReference>
<organism evidence="2 3">
    <name type="scientific">Shewanella halifaxensis (strain HAW-EB4)</name>
    <dbReference type="NCBI Taxonomy" id="458817"/>
    <lineage>
        <taxon>Bacteria</taxon>
        <taxon>Pseudomonadati</taxon>
        <taxon>Pseudomonadota</taxon>
        <taxon>Gammaproteobacteria</taxon>
        <taxon>Alteromonadales</taxon>
        <taxon>Shewanellaceae</taxon>
        <taxon>Shewanella</taxon>
    </lineage>
</organism>
<dbReference type="Proteomes" id="UP000001317">
    <property type="component" value="Chromosome"/>
</dbReference>
<sequence length="288" mass="31255">MKKPLIMSLVITAALLLSACNPKEPEPQLSQKDAATLANPASMFCISLGGDIVVENGESGQVGYCNLPNGKRVEEWTLYRNSTKQSLAKAKHQLANPASENCTAQGGKVDLATSICTLANGEKVEQWTLFRHDNKIAADSFGAPNPASEFCISQQGQLNVATGMCTLPSGMQIDQWKLYRQNHEQAVETTYIPNPATEYCLSLDGKVDPMSGICTLPSGKKIEQWSLFSQHQKNSKDEAGILDAPNPAAEYCLSLEGKVDLATGICTLPSGEKVEQWALYHRDHKAID</sequence>
<dbReference type="OrthoDB" id="148878at2"/>
<dbReference type="eggNOG" id="COG3042">
    <property type="taxonomic scope" value="Bacteria"/>
</dbReference>
<keyword evidence="1" id="KW-0732">Signal</keyword>
<evidence type="ECO:0000313" key="3">
    <source>
        <dbReference type="Proteomes" id="UP000001317"/>
    </source>
</evidence>
<gene>
    <name evidence="2" type="ordered locus">Shal_4194</name>
</gene>
<feature type="signal peptide" evidence="1">
    <location>
        <begin position="1"/>
        <end position="19"/>
    </location>
</feature>
<dbReference type="InterPro" id="IPR005590">
    <property type="entry name" value="DUF333"/>
</dbReference>
<feature type="chain" id="PRO_5002756522" description="Hemolysin" evidence="1">
    <location>
        <begin position="20"/>
        <end position="288"/>
    </location>
</feature>
<accession>B0TNK2</accession>
<dbReference type="HOGENOM" id="CLU_908804_0_0_6"/>
<name>B0TNK2_SHEHH</name>
<proteinExistence type="predicted"/>
<dbReference type="PANTHER" id="PTHR38008:SF2">
    <property type="entry name" value="HEMOLYSIN"/>
    <property type="match status" value="1"/>
</dbReference>
<dbReference type="RefSeq" id="WP_012279238.1">
    <property type="nucleotide sequence ID" value="NC_010334.1"/>
</dbReference>
<protein>
    <recommendedName>
        <fullName evidence="4">Hemolysin</fullName>
    </recommendedName>
</protein>
<evidence type="ECO:0008006" key="4">
    <source>
        <dbReference type="Google" id="ProtNLM"/>
    </source>
</evidence>
<dbReference type="Pfam" id="PF03891">
    <property type="entry name" value="DUF333"/>
    <property type="match status" value="5"/>
</dbReference>
<reference evidence="2" key="1">
    <citation type="submission" date="2008-01" db="EMBL/GenBank/DDBJ databases">
        <title>Complete sequence of Shewanella halifaxensis HAW-EB4.</title>
        <authorList>
            <consortium name="US DOE Joint Genome Institute"/>
            <person name="Copeland A."/>
            <person name="Lucas S."/>
            <person name="Lapidus A."/>
            <person name="Glavina del Rio T."/>
            <person name="Dalin E."/>
            <person name="Tice H."/>
            <person name="Bruce D."/>
            <person name="Goodwin L."/>
            <person name="Pitluck S."/>
            <person name="Sims D."/>
            <person name="Brettin T."/>
            <person name="Detter J.C."/>
            <person name="Han C."/>
            <person name="Kuske C.R."/>
            <person name="Schmutz J."/>
            <person name="Larimer F."/>
            <person name="Land M."/>
            <person name="Hauser L."/>
            <person name="Kyrpides N."/>
            <person name="Kim E."/>
            <person name="Zhao J.-S."/>
            <person name="Richardson P."/>
        </authorList>
    </citation>
    <scope>NUCLEOTIDE SEQUENCE [LARGE SCALE GENOMIC DNA]</scope>
    <source>
        <strain evidence="2">HAW-EB4</strain>
    </source>
</reference>
<keyword evidence="3" id="KW-1185">Reference proteome</keyword>
<dbReference type="PANTHER" id="PTHR38008">
    <property type="entry name" value="HEMOLYSIN-RELATED"/>
    <property type="match status" value="1"/>
</dbReference>
<evidence type="ECO:0000313" key="2">
    <source>
        <dbReference type="EMBL" id="ABZ78734.1"/>
    </source>
</evidence>
<evidence type="ECO:0000256" key="1">
    <source>
        <dbReference type="SAM" id="SignalP"/>
    </source>
</evidence>